<reference evidence="2 3" key="1">
    <citation type="submission" date="2017-10" db="EMBL/GenBank/DDBJ databases">
        <title>Bifidobacterium genomics.</title>
        <authorList>
            <person name="Lugli G.A."/>
            <person name="Milani C."/>
            <person name="Mancabelli L."/>
        </authorList>
    </citation>
    <scope>NUCLEOTIDE SEQUENCE [LARGE SCALE GENOMIC DNA]</scope>
    <source>
        <strain evidence="2 3">1460B</strain>
    </source>
</reference>
<feature type="region of interest" description="Disordered" evidence="1">
    <location>
        <begin position="1"/>
        <end position="26"/>
    </location>
</feature>
<dbReference type="Proteomes" id="UP000233731">
    <property type="component" value="Unassembled WGS sequence"/>
</dbReference>
<evidence type="ECO:0000313" key="3">
    <source>
        <dbReference type="Proteomes" id="UP000233731"/>
    </source>
</evidence>
<feature type="compositionally biased region" description="Low complexity" evidence="1">
    <location>
        <begin position="15"/>
        <end position="26"/>
    </location>
</feature>
<sequence length="51" mass="5584">MHAPASSWERGKHGQAGQEAQQPPASPAAVCFSISNNYYKQLLFPNRLEGI</sequence>
<protein>
    <submittedName>
        <fullName evidence="2">Uncharacterized protein</fullName>
    </submittedName>
</protein>
<organism evidence="2 3">
    <name type="scientific">Bifidobacterium asteroides</name>
    <dbReference type="NCBI Taxonomy" id="1684"/>
    <lineage>
        <taxon>Bacteria</taxon>
        <taxon>Bacillati</taxon>
        <taxon>Actinomycetota</taxon>
        <taxon>Actinomycetes</taxon>
        <taxon>Bifidobacteriales</taxon>
        <taxon>Bifidobacteriaceae</taxon>
        <taxon>Bifidobacterium</taxon>
    </lineage>
</organism>
<dbReference type="EMBL" id="PCHJ01000015">
    <property type="protein sequence ID" value="PKV09412.1"/>
    <property type="molecule type" value="Genomic_DNA"/>
</dbReference>
<dbReference type="AlphaFoldDB" id="A0A2N3RA75"/>
<gene>
    <name evidence="2" type="ORF">CQR44_0945</name>
</gene>
<accession>A0A2N3RA75</accession>
<evidence type="ECO:0000313" key="2">
    <source>
        <dbReference type="EMBL" id="PKV09412.1"/>
    </source>
</evidence>
<comment type="caution">
    <text evidence="2">The sequence shown here is derived from an EMBL/GenBank/DDBJ whole genome shotgun (WGS) entry which is preliminary data.</text>
</comment>
<name>A0A2N3RA75_9BIFI</name>
<proteinExistence type="predicted"/>
<evidence type="ECO:0000256" key="1">
    <source>
        <dbReference type="SAM" id="MobiDB-lite"/>
    </source>
</evidence>